<feature type="domain" description="Fibronectin type-III" evidence="2">
    <location>
        <begin position="109"/>
        <end position="199"/>
    </location>
</feature>
<dbReference type="EMBL" id="AMQN01036209">
    <property type="status" value="NOT_ANNOTATED_CDS"/>
    <property type="molecule type" value="Genomic_DNA"/>
</dbReference>
<feature type="domain" description="Fibronectin type-III" evidence="2">
    <location>
        <begin position="200"/>
        <end position="294"/>
    </location>
</feature>
<dbReference type="PROSITE" id="PS50853">
    <property type="entry name" value="FN3"/>
    <property type="match status" value="4"/>
</dbReference>
<feature type="domain" description="Fibronectin type-III" evidence="2">
    <location>
        <begin position="384"/>
        <end position="471"/>
    </location>
</feature>
<evidence type="ECO:0000259" key="2">
    <source>
        <dbReference type="PROSITE" id="PS50853"/>
    </source>
</evidence>
<feature type="domain" description="Fibronectin type-III" evidence="2">
    <location>
        <begin position="295"/>
        <end position="383"/>
    </location>
</feature>
<reference evidence="4" key="3">
    <citation type="submission" date="2015-06" db="UniProtKB">
        <authorList>
            <consortium name="EnsemblMetazoa"/>
        </authorList>
    </citation>
    <scope>IDENTIFICATION</scope>
</reference>
<protein>
    <recommendedName>
        <fullName evidence="2">Fibronectin type-III domain-containing protein</fullName>
    </recommendedName>
</protein>
<reference evidence="3 5" key="2">
    <citation type="journal article" date="2013" name="Nature">
        <title>Insights into bilaterian evolution from three spiralian genomes.</title>
        <authorList>
            <person name="Simakov O."/>
            <person name="Marletaz F."/>
            <person name="Cho S.J."/>
            <person name="Edsinger-Gonzales E."/>
            <person name="Havlak P."/>
            <person name="Hellsten U."/>
            <person name="Kuo D.H."/>
            <person name="Larsson T."/>
            <person name="Lv J."/>
            <person name="Arendt D."/>
            <person name="Savage R."/>
            <person name="Osoegawa K."/>
            <person name="de Jong P."/>
            <person name="Grimwood J."/>
            <person name="Chapman J.A."/>
            <person name="Shapiro H."/>
            <person name="Aerts A."/>
            <person name="Otillar R.P."/>
            <person name="Terry A.Y."/>
            <person name="Boore J.L."/>
            <person name="Grigoriev I.V."/>
            <person name="Lindberg D.R."/>
            <person name="Seaver E.C."/>
            <person name="Weisblat D.A."/>
            <person name="Putnam N.H."/>
            <person name="Rokhsar D.S."/>
        </authorList>
    </citation>
    <scope>NUCLEOTIDE SEQUENCE</scope>
    <source>
        <strain evidence="3 5">I ESC-2004</strain>
    </source>
</reference>
<dbReference type="EnsemblMetazoa" id="CapteT214890">
    <property type="protein sequence ID" value="CapteP214890"/>
    <property type="gene ID" value="CapteG214890"/>
</dbReference>
<dbReference type="InterPro" id="IPR036116">
    <property type="entry name" value="FN3_sf"/>
</dbReference>
<evidence type="ECO:0000313" key="5">
    <source>
        <dbReference type="Proteomes" id="UP000014760"/>
    </source>
</evidence>
<dbReference type="AlphaFoldDB" id="R7VEF5"/>
<evidence type="ECO:0000313" key="4">
    <source>
        <dbReference type="EnsemblMetazoa" id="CapteP214890"/>
    </source>
</evidence>
<dbReference type="PANTHER" id="PTHR46708:SF2">
    <property type="entry name" value="FIBRONECTIN TYPE-III DOMAIN-CONTAINING PROTEIN"/>
    <property type="match status" value="1"/>
</dbReference>
<dbReference type="InterPro" id="IPR003961">
    <property type="entry name" value="FN3_dom"/>
</dbReference>
<sequence length="577" mass="63765">MVQQFHSPHCCLPGPLTPIIHNVTAVDTNSVTVQYSAGAGSSQNSFVVIYVKENGQSNEPVCPDLYTCAFDVSVFGIKPGEHFTVKIKATQDTVSSAWASMSGNTKPLPPSAPKLLERSESTLTVRGDAPSTGSSRFDGYRALVNPAIQNDPEIFKTNSGYEIRLQNLTSGTKYTFNAWTYSREEESAHVSDDFYSTPNPPVVINRHTNIATTTEQLSVSWVAPESGSVDGYVVRLYEDEKRDAIASKTSASDKREATFDRLTPGQLYDVSVRSYVNSDVFSASSTAEVSTKPESALNLQLETSTSNTLVVQWEEPSTGSYDEFLVRIQGHGEAQKILNSNQRTYKKEFDNLSAGTEFTMEVITVSHGQHSTATTDKFYTKPERPSNLKKESTTSDSITVKWNAPASSNFDSYRITISSPNQNTEDIAISKSSYTFNGLIPARQYNITLMSLLKSLKSSLVSIKVYTNPAAPTDLRILSRETSSMSFTWSPPANPGKIDSYNYSITVSGATTPEIERSVKINEYSHQLSAGKTYIIEFQMTQGMFKKWSEDKVILKLSLMHHGALMMDLRLHGLKRE</sequence>
<dbReference type="InterPro" id="IPR050991">
    <property type="entry name" value="ECM_Regulatory_Proteins"/>
</dbReference>
<gene>
    <name evidence="3" type="ORF">CAPTEDRAFT_214890</name>
</gene>
<dbReference type="Pfam" id="PF00041">
    <property type="entry name" value="fn3"/>
    <property type="match status" value="4"/>
</dbReference>
<dbReference type="PANTHER" id="PTHR46708">
    <property type="entry name" value="TENASCIN"/>
    <property type="match status" value="1"/>
</dbReference>
<keyword evidence="5" id="KW-1185">Reference proteome</keyword>
<dbReference type="Gene3D" id="2.60.40.10">
    <property type="entry name" value="Immunoglobulins"/>
    <property type="match status" value="5"/>
</dbReference>
<reference evidence="5" key="1">
    <citation type="submission" date="2012-12" db="EMBL/GenBank/DDBJ databases">
        <authorList>
            <person name="Hellsten U."/>
            <person name="Grimwood J."/>
            <person name="Chapman J.A."/>
            <person name="Shapiro H."/>
            <person name="Aerts A."/>
            <person name="Otillar R.P."/>
            <person name="Terry A.Y."/>
            <person name="Boore J.L."/>
            <person name="Simakov O."/>
            <person name="Marletaz F."/>
            <person name="Cho S.-J."/>
            <person name="Edsinger-Gonzales E."/>
            <person name="Havlak P."/>
            <person name="Kuo D.-H."/>
            <person name="Larsson T."/>
            <person name="Lv J."/>
            <person name="Arendt D."/>
            <person name="Savage R."/>
            <person name="Osoegawa K."/>
            <person name="de Jong P."/>
            <person name="Lindberg D.R."/>
            <person name="Seaver E.C."/>
            <person name="Weisblat D.A."/>
            <person name="Putnam N.H."/>
            <person name="Grigoriev I.V."/>
            <person name="Rokhsar D.S."/>
        </authorList>
    </citation>
    <scope>NUCLEOTIDE SEQUENCE</scope>
    <source>
        <strain evidence="5">I ESC-2004</strain>
    </source>
</reference>
<name>R7VEF5_CAPTE</name>
<dbReference type="InterPro" id="IPR013783">
    <property type="entry name" value="Ig-like_fold"/>
</dbReference>
<dbReference type="STRING" id="283909.R7VEF5"/>
<proteinExistence type="predicted"/>
<feature type="non-terminal residue" evidence="3">
    <location>
        <position position="577"/>
    </location>
</feature>
<organism evidence="3">
    <name type="scientific">Capitella teleta</name>
    <name type="common">Polychaete worm</name>
    <dbReference type="NCBI Taxonomy" id="283909"/>
    <lineage>
        <taxon>Eukaryota</taxon>
        <taxon>Metazoa</taxon>
        <taxon>Spiralia</taxon>
        <taxon>Lophotrochozoa</taxon>
        <taxon>Annelida</taxon>
        <taxon>Polychaeta</taxon>
        <taxon>Sedentaria</taxon>
        <taxon>Scolecida</taxon>
        <taxon>Capitellidae</taxon>
        <taxon>Capitella</taxon>
    </lineage>
</organism>
<dbReference type="OrthoDB" id="6277409at2759"/>
<evidence type="ECO:0000313" key="3">
    <source>
        <dbReference type="EMBL" id="ELU16972.1"/>
    </source>
</evidence>
<accession>R7VEF5</accession>
<dbReference type="OMA" id="ESHHYAT"/>
<evidence type="ECO:0000256" key="1">
    <source>
        <dbReference type="ARBA" id="ARBA00022737"/>
    </source>
</evidence>
<dbReference type="Proteomes" id="UP000014760">
    <property type="component" value="Unassembled WGS sequence"/>
</dbReference>
<dbReference type="SUPFAM" id="SSF49265">
    <property type="entry name" value="Fibronectin type III"/>
    <property type="match status" value="4"/>
</dbReference>
<keyword evidence="1" id="KW-0677">Repeat</keyword>
<dbReference type="EMBL" id="KB292773">
    <property type="protein sequence ID" value="ELU16972.1"/>
    <property type="molecule type" value="Genomic_DNA"/>
</dbReference>
<dbReference type="SMART" id="SM00060">
    <property type="entry name" value="FN3"/>
    <property type="match status" value="6"/>
</dbReference>
<dbReference type="HOGENOM" id="CLU_472977_0_0_1"/>
<dbReference type="CDD" id="cd00063">
    <property type="entry name" value="FN3"/>
    <property type="match status" value="5"/>
</dbReference>